<evidence type="ECO:0000256" key="1">
    <source>
        <dbReference type="ARBA" id="ARBA00023196"/>
    </source>
</evidence>
<dbReference type="Gene3D" id="2.60.15.10">
    <property type="entry name" value="F0F1 ATP synthase delta/epsilon subunit, N-terminal"/>
    <property type="match status" value="1"/>
</dbReference>
<reference evidence="3 4" key="1">
    <citation type="submission" date="2015-11" db="EMBL/GenBank/DDBJ databases">
        <title>Genomic analysis of 38 Legionella species identifies large and diverse effector repertoires.</title>
        <authorList>
            <person name="Burstein D."/>
            <person name="Amaro F."/>
            <person name="Zusman T."/>
            <person name="Lifshitz Z."/>
            <person name="Cohen O."/>
            <person name="Gilbert J.A."/>
            <person name="Pupko T."/>
            <person name="Shuman H.A."/>
            <person name="Segal G."/>
        </authorList>
    </citation>
    <scope>NUCLEOTIDE SEQUENCE [LARGE SCALE GENOMIC DNA]</scope>
    <source>
        <strain evidence="3 4">ATCC 51914</strain>
    </source>
</reference>
<name>A0A0W1AMU6_9GAMM</name>
<dbReference type="Proteomes" id="UP000054729">
    <property type="component" value="Unassembled WGS sequence"/>
</dbReference>
<keyword evidence="1" id="KW-0139">CF(1)</keyword>
<sequence length="151" mass="18053">MLYDRYYEKEEINTAMASFDLHLQSSTHYETIPHVVSFVGEDASGQFGLLAHHARMMTCLKFGLAWFRYENNDTEYLALPKAVLYFNENQLYIATRQYFRNRDYQAIQMTIENELQMEEKNLLGIKESLQRLDEEMVKRLWELKRQNTYGT</sequence>
<comment type="caution">
    <text evidence="3">The sequence shown here is derived from an EMBL/GenBank/DDBJ whole genome shotgun (WGS) entry which is preliminary data.</text>
</comment>
<dbReference type="EMBL" id="LNZB01000008">
    <property type="protein sequence ID" value="KTD82655.1"/>
    <property type="molecule type" value="Genomic_DNA"/>
</dbReference>
<dbReference type="GO" id="GO:0016787">
    <property type="term" value="F:hydrolase activity"/>
    <property type="evidence" value="ECO:0007669"/>
    <property type="project" value="UniProtKB-KW"/>
</dbReference>
<dbReference type="SUPFAM" id="SSF51344">
    <property type="entry name" value="Epsilon subunit of F1F0-ATP synthase N-terminal domain"/>
    <property type="match status" value="1"/>
</dbReference>
<keyword evidence="4" id="KW-1185">Reference proteome</keyword>
<accession>A0A0W1AMU6</accession>
<dbReference type="InterPro" id="IPR036771">
    <property type="entry name" value="ATPsynth_dsu/esu_N"/>
</dbReference>
<keyword evidence="3" id="KW-0378">Hydrolase</keyword>
<protein>
    <submittedName>
        <fullName evidence="3">F-type H-transporting ATPase epsilon chain</fullName>
        <ecNumber evidence="3">3.6.3.14</ecNumber>
    </submittedName>
</protein>
<dbReference type="Pfam" id="PF02823">
    <property type="entry name" value="ATP-synt_DE_N"/>
    <property type="match status" value="1"/>
</dbReference>
<dbReference type="AlphaFoldDB" id="A0A0W1AMU6"/>
<dbReference type="EC" id="3.6.3.14" evidence="3"/>
<keyword evidence="1" id="KW-0066">ATP synthesis</keyword>
<dbReference type="InterPro" id="IPR020546">
    <property type="entry name" value="ATP_synth_F1_dsu/esu_N"/>
</dbReference>
<dbReference type="PATRIC" id="fig|66969.6.peg.511"/>
<dbReference type="GO" id="GO:0045259">
    <property type="term" value="C:proton-transporting ATP synthase complex"/>
    <property type="evidence" value="ECO:0007669"/>
    <property type="project" value="UniProtKB-KW"/>
</dbReference>
<evidence type="ECO:0000313" key="4">
    <source>
        <dbReference type="Proteomes" id="UP000054729"/>
    </source>
</evidence>
<organism evidence="3 4">
    <name type="scientific">Legionella waltersii</name>
    <dbReference type="NCBI Taxonomy" id="66969"/>
    <lineage>
        <taxon>Bacteria</taxon>
        <taxon>Pseudomonadati</taxon>
        <taxon>Pseudomonadota</taxon>
        <taxon>Gammaproteobacteria</taxon>
        <taxon>Legionellales</taxon>
        <taxon>Legionellaceae</taxon>
        <taxon>Legionella</taxon>
    </lineage>
</organism>
<dbReference type="STRING" id="66969.Lwal_0475"/>
<evidence type="ECO:0000313" key="3">
    <source>
        <dbReference type="EMBL" id="KTD82655.1"/>
    </source>
</evidence>
<evidence type="ECO:0000259" key="2">
    <source>
        <dbReference type="Pfam" id="PF02823"/>
    </source>
</evidence>
<gene>
    <name evidence="3" type="primary">atpC_1</name>
    <name evidence="3" type="ORF">Lwal_0475</name>
</gene>
<feature type="domain" description="ATP synthase F1 complex delta/epsilon subunit N-terminal" evidence="2">
    <location>
        <begin position="35"/>
        <end position="96"/>
    </location>
</feature>
<dbReference type="GO" id="GO:0015986">
    <property type="term" value="P:proton motive force-driven ATP synthesis"/>
    <property type="evidence" value="ECO:0007669"/>
    <property type="project" value="InterPro"/>
</dbReference>
<proteinExistence type="predicted"/>